<evidence type="ECO:0000256" key="1">
    <source>
        <dbReference type="ARBA" id="ARBA00022729"/>
    </source>
</evidence>
<gene>
    <name evidence="2" type="ORF">Q664_31215</name>
</gene>
<dbReference type="SUPFAM" id="SSF49464">
    <property type="entry name" value="Carboxypeptidase regulatory domain-like"/>
    <property type="match status" value="1"/>
</dbReference>
<accession>A0A084SNL0</accession>
<protein>
    <recommendedName>
        <fullName evidence="4">Carboxypeptidase regulatory-like domain-containing protein</fullName>
    </recommendedName>
</protein>
<dbReference type="EMBL" id="JPMI01000227">
    <property type="protein sequence ID" value="KFA90045.1"/>
    <property type="molecule type" value="Genomic_DNA"/>
</dbReference>
<dbReference type="GO" id="GO:0030246">
    <property type="term" value="F:carbohydrate binding"/>
    <property type="evidence" value="ECO:0007669"/>
    <property type="project" value="InterPro"/>
</dbReference>
<evidence type="ECO:0008006" key="4">
    <source>
        <dbReference type="Google" id="ProtNLM"/>
    </source>
</evidence>
<dbReference type="Gene3D" id="2.60.40.1120">
    <property type="entry name" value="Carboxypeptidase-like, regulatory domain"/>
    <property type="match status" value="2"/>
</dbReference>
<dbReference type="InterPro" id="IPR013784">
    <property type="entry name" value="Carb-bd-like_fold"/>
</dbReference>
<dbReference type="PANTHER" id="PTHR23303:SF14">
    <property type="entry name" value="BOS COMPLEX SUBUNIT NOMO1-RELATED"/>
    <property type="match status" value="1"/>
</dbReference>
<sequence length="743" mass="81050">MQVTDGMGRALLRVFEETQTDADGRYRIGPFAPGLYTVFADGDGYVGTKRQAHPIASESETLDFTLRHAVLVEGTVVDEAGQPVGAVSLWLRRPGEEATGAEGLLDFTDSREDGTFRMDAPEPGEYSVRMMHAEFVETERPVQAPAKGARLVLRSGAAVEAEVVDESGRPVAKAELHVLPEPIQSPYHDKPGHTDETGRVTLRGLEPGRYAVVAAMPESTPLRTVRRVVELRDSERQRVRLQFEEGLRLSGVVVDQKGRPVAGAEVRLAPASMVDPHKYEHPELEPYTDRLDEAWFSGTGQTNQTGPDGRFTVPHLRPGTWLVTALKDGYAFDSRATGGTRRPLGPLSGVLLSAGTSDVRLVLESLGYVRGRVVGPDGSPVTRFLLNELVQEDARGEFRWPIHGNGEMVLAFAASGLAGTVRKVLGREGEDSNLGDVVLSRGRQVRVRVVDAATSEPVHSAIVDLRDPSGADPEENRSLIYDIREVHTGPDGTHQYEARPPPQSDFDGTLVLENVESRPLLVLVSHPEYLKASVPLGAEAREVTVPLRAGAWVQGEIRAGGTLLDHGLVKLSTPQGEYADSASLDEGTYSLGPVKAGRYIAQVDSIHLPGEEPAPVFLPREVEVPASGTVTLDFEAQRTGTAVDVRIAEEAAEVILVTGAQPLPGSREQIYQRFSFGHRTEPDREGHFRFRMLPAGHYTLFAVQDWHALEISLHREEVDVPARETMSLTVKPRWQPLVSVPSE</sequence>
<dbReference type="InterPro" id="IPR051417">
    <property type="entry name" value="SDr/BOS_complex"/>
</dbReference>
<evidence type="ECO:0000313" key="2">
    <source>
        <dbReference type="EMBL" id="KFA90045.1"/>
    </source>
</evidence>
<dbReference type="Proteomes" id="UP000028547">
    <property type="component" value="Unassembled WGS sequence"/>
</dbReference>
<proteinExistence type="predicted"/>
<comment type="caution">
    <text evidence="2">The sequence shown here is derived from an EMBL/GenBank/DDBJ whole genome shotgun (WGS) entry which is preliminary data.</text>
</comment>
<reference evidence="2 3" key="1">
    <citation type="submission" date="2014-07" db="EMBL/GenBank/DDBJ databases">
        <title>Draft Genome Sequence of Gephyronic Acid Producer, Cystobacter violaceus Strain Cb vi76.</title>
        <authorList>
            <person name="Stevens D.C."/>
            <person name="Young J."/>
            <person name="Carmichael R."/>
            <person name="Tan J."/>
            <person name="Taylor R.E."/>
        </authorList>
    </citation>
    <scope>NUCLEOTIDE SEQUENCE [LARGE SCALE GENOMIC DNA]</scope>
    <source>
        <strain evidence="2 3">Cb vi76</strain>
    </source>
</reference>
<keyword evidence="1" id="KW-0732">Signal</keyword>
<dbReference type="AlphaFoldDB" id="A0A084SNL0"/>
<evidence type="ECO:0000313" key="3">
    <source>
        <dbReference type="Proteomes" id="UP000028547"/>
    </source>
</evidence>
<dbReference type="InterPro" id="IPR008969">
    <property type="entry name" value="CarboxyPept-like_regulatory"/>
</dbReference>
<organism evidence="2 3">
    <name type="scientific">Archangium violaceum Cb vi76</name>
    <dbReference type="NCBI Taxonomy" id="1406225"/>
    <lineage>
        <taxon>Bacteria</taxon>
        <taxon>Pseudomonadati</taxon>
        <taxon>Myxococcota</taxon>
        <taxon>Myxococcia</taxon>
        <taxon>Myxococcales</taxon>
        <taxon>Cystobacterineae</taxon>
        <taxon>Archangiaceae</taxon>
        <taxon>Archangium</taxon>
    </lineage>
</organism>
<name>A0A084SNL0_9BACT</name>
<dbReference type="SUPFAM" id="SSF49452">
    <property type="entry name" value="Starch-binding domain-like"/>
    <property type="match status" value="2"/>
</dbReference>
<dbReference type="PANTHER" id="PTHR23303">
    <property type="entry name" value="CARBOXYPEPTIDASE REGULATORY REGION-CONTAINING"/>
    <property type="match status" value="1"/>
</dbReference>